<dbReference type="InterPro" id="IPR008979">
    <property type="entry name" value="Galactose-bd-like_sf"/>
</dbReference>
<feature type="region of interest" description="Disordered" evidence="1">
    <location>
        <begin position="28"/>
        <end position="78"/>
    </location>
</feature>
<name>A0ABY5YX97_9ACTN</name>
<dbReference type="Gene3D" id="2.60.120.1060">
    <property type="entry name" value="NPCBM/NEW2 domain"/>
    <property type="match status" value="1"/>
</dbReference>
<dbReference type="InterPro" id="IPR038637">
    <property type="entry name" value="NPCBM_sf"/>
</dbReference>
<feature type="compositionally biased region" description="Basic and acidic residues" evidence="1">
    <location>
        <begin position="29"/>
        <end position="45"/>
    </location>
</feature>
<evidence type="ECO:0000259" key="2">
    <source>
        <dbReference type="SMART" id="SM00776"/>
    </source>
</evidence>
<gene>
    <name evidence="3" type="ORF">Drose_21665</name>
</gene>
<proteinExistence type="predicted"/>
<evidence type="ECO:0000313" key="4">
    <source>
        <dbReference type="Proteomes" id="UP001058271"/>
    </source>
</evidence>
<keyword evidence="4" id="KW-1185">Reference proteome</keyword>
<reference evidence="3" key="1">
    <citation type="submission" date="2021-04" db="EMBL/GenBank/DDBJ databases">
        <title>Biosynthetic gene clusters of Dactylosporangioum roseum.</title>
        <authorList>
            <person name="Hartkoorn R.C."/>
            <person name="Beaudoing E."/>
            <person name="Hot D."/>
            <person name="Moureu S."/>
        </authorList>
    </citation>
    <scope>NUCLEOTIDE SEQUENCE</scope>
    <source>
        <strain evidence="3">NRRL B-16295</strain>
    </source>
</reference>
<protein>
    <submittedName>
        <fullName evidence="3">NPCBM/NEW2 domain-containing protein</fullName>
    </submittedName>
</protein>
<dbReference type="Pfam" id="PF08305">
    <property type="entry name" value="NPCBM"/>
    <property type="match status" value="1"/>
</dbReference>
<feature type="domain" description="Glycosyl hydrolase family 98 putative carbohydrate-binding module" evidence="2">
    <location>
        <begin position="42"/>
        <end position="182"/>
    </location>
</feature>
<evidence type="ECO:0000313" key="3">
    <source>
        <dbReference type="EMBL" id="UWZ33877.1"/>
    </source>
</evidence>
<sequence length="184" mass="19436">MTDPWGRRTLAGFGVAAVVFAAITGVWTDNHHDDGSTRQPVREQEDYVSDLPYTALRNGSGPVERNRTNGGEEPDDGEPIALAGVAHERGLGVHTPSAVRLHPRPGCLRLTAAVGVDPVHDTGSAEFRVEADDTTVFTTGPIPAGEAREISVEIAGLERLDLVVEDHGGAVAAVWADAKLVCSQ</sequence>
<evidence type="ECO:0000256" key="1">
    <source>
        <dbReference type="SAM" id="MobiDB-lite"/>
    </source>
</evidence>
<organism evidence="3 4">
    <name type="scientific">Dactylosporangium roseum</name>
    <dbReference type="NCBI Taxonomy" id="47989"/>
    <lineage>
        <taxon>Bacteria</taxon>
        <taxon>Bacillati</taxon>
        <taxon>Actinomycetota</taxon>
        <taxon>Actinomycetes</taxon>
        <taxon>Micromonosporales</taxon>
        <taxon>Micromonosporaceae</taxon>
        <taxon>Dactylosporangium</taxon>
    </lineage>
</organism>
<dbReference type="InterPro" id="IPR013222">
    <property type="entry name" value="Glyco_hyd_98_carb-bd"/>
</dbReference>
<dbReference type="SUPFAM" id="SSF49785">
    <property type="entry name" value="Galactose-binding domain-like"/>
    <property type="match status" value="1"/>
</dbReference>
<dbReference type="RefSeq" id="WP_260723157.1">
    <property type="nucleotide sequence ID" value="NZ_BAAABS010000009.1"/>
</dbReference>
<accession>A0ABY5YX97</accession>
<dbReference type="EMBL" id="CP073721">
    <property type="protein sequence ID" value="UWZ33877.1"/>
    <property type="molecule type" value="Genomic_DNA"/>
</dbReference>
<dbReference type="Proteomes" id="UP001058271">
    <property type="component" value="Chromosome"/>
</dbReference>
<dbReference type="SMART" id="SM00776">
    <property type="entry name" value="NPCBM"/>
    <property type="match status" value="1"/>
</dbReference>